<feature type="region of interest" description="Disordered" evidence="1">
    <location>
        <begin position="268"/>
        <end position="290"/>
    </location>
</feature>
<feature type="compositionally biased region" description="Low complexity" evidence="1">
    <location>
        <begin position="268"/>
        <end position="281"/>
    </location>
</feature>
<dbReference type="EMBL" id="MU157873">
    <property type="protein sequence ID" value="KAF9526306.1"/>
    <property type="molecule type" value="Genomic_DNA"/>
</dbReference>
<evidence type="ECO:0000313" key="2">
    <source>
        <dbReference type="EMBL" id="KAF9526306.1"/>
    </source>
</evidence>
<comment type="caution">
    <text evidence="2">The sequence shown here is derived from an EMBL/GenBank/DDBJ whole genome shotgun (WGS) entry which is preliminary data.</text>
</comment>
<accession>A0A9P6JMN6</accession>
<dbReference type="AlphaFoldDB" id="A0A9P6JMN6"/>
<name>A0A9P6JMN6_9AGAR</name>
<reference evidence="2" key="1">
    <citation type="submission" date="2020-11" db="EMBL/GenBank/DDBJ databases">
        <authorList>
            <consortium name="DOE Joint Genome Institute"/>
            <person name="Ahrendt S."/>
            <person name="Riley R."/>
            <person name="Andreopoulos W."/>
            <person name="Labutti K."/>
            <person name="Pangilinan J."/>
            <person name="Ruiz-Duenas F.J."/>
            <person name="Barrasa J.M."/>
            <person name="Sanchez-Garcia M."/>
            <person name="Camarero S."/>
            <person name="Miyauchi S."/>
            <person name="Serrano A."/>
            <person name="Linde D."/>
            <person name="Babiker R."/>
            <person name="Drula E."/>
            <person name="Ayuso-Fernandez I."/>
            <person name="Pacheco R."/>
            <person name="Padilla G."/>
            <person name="Ferreira P."/>
            <person name="Barriuso J."/>
            <person name="Kellner H."/>
            <person name="Castanera R."/>
            <person name="Alfaro M."/>
            <person name="Ramirez L."/>
            <person name="Pisabarro A.G."/>
            <person name="Kuo A."/>
            <person name="Tritt A."/>
            <person name="Lipzen A."/>
            <person name="He G."/>
            <person name="Yan M."/>
            <person name="Ng V."/>
            <person name="Cullen D."/>
            <person name="Martin F."/>
            <person name="Rosso M.-N."/>
            <person name="Henrissat B."/>
            <person name="Hibbett D."/>
            <person name="Martinez A.T."/>
            <person name="Grigoriev I.V."/>
        </authorList>
    </citation>
    <scope>NUCLEOTIDE SEQUENCE</scope>
    <source>
        <strain evidence="2">CBS 506.95</strain>
    </source>
</reference>
<organism evidence="2 3">
    <name type="scientific">Crepidotus variabilis</name>
    <dbReference type="NCBI Taxonomy" id="179855"/>
    <lineage>
        <taxon>Eukaryota</taxon>
        <taxon>Fungi</taxon>
        <taxon>Dikarya</taxon>
        <taxon>Basidiomycota</taxon>
        <taxon>Agaricomycotina</taxon>
        <taxon>Agaricomycetes</taxon>
        <taxon>Agaricomycetidae</taxon>
        <taxon>Agaricales</taxon>
        <taxon>Agaricineae</taxon>
        <taxon>Crepidotaceae</taxon>
        <taxon>Crepidotus</taxon>
    </lineage>
</organism>
<dbReference type="OrthoDB" id="3050646at2759"/>
<protein>
    <submittedName>
        <fullName evidence="2">Uncharacterized protein</fullName>
    </submittedName>
</protein>
<evidence type="ECO:0000313" key="3">
    <source>
        <dbReference type="Proteomes" id="UP000807306"/>
    </source>
</evidence>
<gene>
    <name evidence="2" type="ORF">CPB83DRAFT_896305</name>
</gene>
<dbReference type="Proteomes" id="UP000807306">
    <property type="component" value="Unassembled WGS sequence"/>
</dbReference>
<sequence>MVQIGTPKWIPRREGNPLPSAKGRFNIEIVSVYYFGDRDSLCAAVIIRTSFELPEKRLKYAKCPLTIHHVAEDVDKQPLAISHYYPEQHEFVQVNFHTGQREWYFDPTIEALEVKAHIGGIKKARSDDKPSVISLQAKNDQDATPRISWHYEDRDKSRYPGVVDVLLVVENPSAGNSAFFEFKLQLTKDLKVDVHGPKWERFTDPMNRWVGLPDAGTDGWNFKVRGAYKPELAKQALSNMTNEAPPAIGLKAAAKSMLAAMAHPAMSSSSFSSSHSVASTSEGVKSPIGS</sequence>
<keyword evidence="3" id="KW-1185">Reference proteome</keyword>
<evidence type="ECO:0000256" key="1">
    <source>
        <dbReference type="SAM" id="MobiDB-lite"/>
    </source>
</evidence>
<proteinExistence type="predicted"/>